<evidence type="ECO:0000256" key="5">
    <source>
        <dbReference type="SAM" id="Phobius"/>
    </source>
</evidence>
<keyword evidence="3 5" id="KW-1133">Transmembrane helix</keyword>
<dbReference type="PANTHER" id="PTHR42718">
    <property type="entry name" value="MAJOR FACILITATOR SUPERFAMILY MULTIDRUG TRANSPORTER MFSC"/>
    <property type="match status" value="1"/>
</dbReference>
<keyword evidence="2 5" id="KW-0812">Transmembrane</keyword>
<evidence type="ECO:0000256" key="1">
    <source>
        <dbReference type="ARBA" id="ARBA00004651"/>
    </source>
</evidence>
<dbReference type="GO" id="GO:0005886">
    <property type="term" value="C:plasma membrane"/>
    <property type="evidence" value="ECO:0007669"/>
    <property type="project" value="UniProtKB-SubCell"/>
</dbReference>
<dbReference type="InterPro" id="IPR005829">
    <property type="entry name" value="Sugar_transporter_CS"/>
</dbReference>
<feature type="transmembrane region" description="Helical" evidence="5">
    <location>
        <begin position="307"/>
        <end position="325"/>
    </location>
</feature>
<dbReference type="Pfam" id="PF07690">
    <property type="entry name" value="MFS_1"/>
    <property type="match status" value="1"/>
</dbReference>
<name>A0A5A7SGR9_9NOCA</name>
<comment type="subcellular location">
    <subcellularLocation>
        <location evidence="1">Cell membrane</location>
        <topology evidence="1">Multi-pass membrane protein</topology>
    </subcellularLocation>
</comment>
<evidence type="ECO:0000256" key="2">
    <source>
        <dbReference type="ARBA" id="ARBA00022692"/>
    </source>
</evidence>
<feature type="transmembrane region" description="Helical" evidence="5">
    <location>
        <begin position="203"/>
        <end position="223"/>
    </location>
</feature>
<feature type="transmembrane region" description="Helical" evidence="5">
    <location>
        <begin position="370"/>
        <end position="390"/>
    </location>
</feature>
<dbReference type="AlphaFoldDB" id="A0A5A7SGR9"/>
<sequence>MQTTSQRVDASPRLGMLLTVLAGAPFLASLDLFVVNVAFQDIGRAFPGHSIGNLSWILNAYAIVYAALLIPLGRWADRVGRKRGFLLGLVLFTVASIGAAASTGLWMLVGFRLVQAVGAAALTPTSLGLLISAVPAAKRTASVRIWAALGAAAAALGPVVGGLLVELSWRWVFIINIPIGIALIVLALRFVPDSLDAKAPGELDLVGAVVLTVGIGALALALVEGPDWGWSSDGVIASFVVAAVALAGFWLNIAQHASPLIDPALLRVRTFAWANASGLLFSAAFAAGLLCNILWLQEVWGYSASKAGLAIAPGPTLVPVFSYVAQRLSAKVGAGLIAAAGCVFTALGTVLVASTVAAEPAYATAYLPGWLVAGVGVGLALPTILSTATAELPVDRGATGSAIVNMSRQIGTVLGISVLVAILGSASSSADYAGVHDHFVLAWWVIAAVGLAAAVTALGLTAGQDKAAVNDGVPSAMTARSSSA</sequence>
<dbReference type="EMBL" id="VLNY01000001">
    <property type="protein sequence ID" value="KAA0024579.1"/>
    <property type="molecule type" value="Genomic_DNA"/>
</dbReference>
<organism evidence="7 8">
    <name type="scientific">Antrihabitans cavernicola</name>
    <dbReference type="NCBI Taxonomy" id="2495913"/>
    <lineage>
        <taxon>Bacteria</taxon>
        <taxon>Bacillati</taxon>
        <taxon>Actinomycetota</taxon>
        <taxon>Actinomycetes</taxon>
        <taxon>Mycobacteriales</taxon>
        <taxon>Nocardiaceae</taxon>
        <taxon>Antrihabitans</taxon>
    </lineage>
</organism>
<dbReference type="InterPro" id="IPR036259">
    <property type="entry name" value="MFS_trans_sf"/>
</dbReference>
<dbReference type="PRINTS" id="PR01036">
    <property type="entry name" value="TCRTETB"/>
</dbReference>
<dbReference type="SUPFAM" id="SSF103473">
    <property type="entry name" value="MFS general substrate transporter"/>
    <property type="match status" value="1"/>
</dbReference>
<dbReference type="PROSITE" id="PS00216">
    <property type="entry name" value="SUGAR_TRANSPORT_1"/>
    <property type="match status" value="1"/>
</dbReference>
<dbReference type="PROSITE" id="PS50850">
    <property type="entry name" value="MFS"/>
    <property type="match status" value="1"/>
</dbReference>
<feature type="transmembrane region" description="Helical" evidence="5">
    <location>
        <begin position="51"/>
        <end position="72"/>
    </location>
</feature>
<feature type="transmembrane region" description="Helical" evidence="5">
    <location>
        <begin position="113"/>
        <end position="133"/>
    </location>
</feature>
<dbReference type="CDD" id="cd17321">
    <property type="entry name" value="MFS_MMR_MDR_like"/>
    <property type="match status" value="1"/>
</dbReference>
<reference evidence="7 8" key="1">
    <citation type="submission" date="2019-07" db="EMBL/GenBank/DDBJ databases">
        <title>Rhodococcus cavernicolus sp. nov., isolated from a cave.</title>
        <authorList>
            <person name="Lee S.D."/>
        </authorList>
    </citation>
    <scope>NUCLEOTIDE SEQUENCE [LARGE SCALE GENOMIC DNA]</scope>
    <source>
        <strain evidence="7 8">C1-24</strain>
    </source>
</reference>
<feature type="transmembrane region" description="Helical" evidence="5">
    <location>
        <begin position="145"/>
        <end position="165"/>
    </location>
</feature>
<proteinExistence type="predicted"/>
<feature type="transmembrane region" description="Helical" evidence="5">
    <location>
        <begin position="84"/>
        <end position="107"/>
    </location>
</feature>
<dbReference type="InterPro" id="IPR011701">
    <property type="entry name" value="MFS"/>
</dbReference>
<dbReference type="OrthoDB" id="7375466at2"/>
<dbReference type="PANTHER" id="PTHR42718:SF48">
    <property type="entry name" value="CONSERVED TWO-DOMAIN MEMBRANE PROTEIN-RELATED"/>
    <property type="match status" value="1"/>
</dbReference>
<protein>
    <submittedName>
        <fullName evidence="7">MFS transporter</fullName>
    </submittedName>
</protein>
<feature type="domain" description="Major facilitator superfamily (MFS) profile" evidence="6">
    <location>
        <begin position="17"/>
        <end position="465"/>
    </location>
</feature>
<keyword evidence="4 5" id="KW-0472">Membrane</keyword>
<dbReference type="GO" id="GO:0022857">
    <property type="term" value="F:transmembrane transporter activity"/>
    <property type="evidence" value="ECO:0007669"/>
    <property type="project" value="InterPro"/>
</dbReference>
<feature type="transmembrane region" description="Helical" evidence="5">
    <location>
        <begin position="410"/>
        <end position="429"/>
    </location>
</feature>
<comment type="caution">
    <text evidence="7">The sequence shown here is derived from an EMBL/GenBank/DDBJ whole genome shotgun (WGS) entry which is preliminary data.</text>
</comment>
<evidence type="ECO:0000313" key="7">
    <source>
        <dbReference type="EMBL" id="KAA0024579.1"/>
    </source>
</evidence>
<feature type="transmembrane region" description="Helical" evidence="5">
    <location>
        <begin position="441"/>
        <end position="460"/>
    </location>
</feature>
<feature type="transmembrane region" description="Helical" evidence="5">
    <location>
        <begin position="235"/>
        <end position="253"/>
    </location>
</feature>
<dbReference type="InterPro" id="IPR020846">
    <property type="entry name" value="MFS_dom"/>
</dbReference>
<evidence type="ECO:0000256" key="4">
    <source>
        <dbReference type="ARBA" id="ARBA00023136"/>
    </source>
</evidence>
<dbReference type="Gene3D" id="1.20.1720.10">
    <property type="entry name" value="Multidrug resistance protein D"/>
    <property type="match status" value="1"/>
</dbReference>
<feature type="transmembrane region" description="Helical" evidence="5">
    <location>
        <begin position="273"/>
        <end position="295"/>
    </location>
</feature>
<feature type="transmembrane region" description="Helical" evidence="5">
    <location>
        <begin position="14"/>
        <end position="39"/>
    </location>
</feature>
<accession>A0A5A7SGR9</accession>
<evidence type="ECO:0000256" key="3">
    <source>
        <dbReference type="ARBA" id="ARBA00022989"/>
    </source>
</evidence>
<gene>
    <name evidence="7" type="ORF">FOY51_01080</name>
</gene>
<dbReference type="RefSeq" id="WP_149428354.1">
    <property type="nucleotide sequence ID" value="NZ_VLNY01000001.1"/>
</dbReference>
<dbReference type="Proteomes" id="UP000322244">
    <property type="component" value="Unassembled WGS sequence"/>
</dbReference>
<evidence type="ECO:0000259" key="6">
    <source>
        <dbReference type="PROSITE" id="PS50850"/>
    </source>
</evidence>
<feature type="transmembrane region" description="Helical" evidence="5">
    <location>
        <begin position="332"/>
        <end position="358"/>
    </location>
</feature>
<keyword evidence="8" id="KW-1185">Reference proteome</keyword>
<dbReference type="Gene3D" id="1.20.1250.20">
    <property type="entry name" value="MFS general substrate transporter like domains"/>
    <property type="match status" value="1"/>
</dbReference>
<evidence type="ECO:0000313" key="8">
    <source>
        <dbReference type="Proteomes" id="UP000322244"/>
    </source>
</evidence>
<feature type="transmembrane region" description="Helical" evidence="5">
    <location>
        <begin position="171"/>
        <end position="191"/>
    </location>
</feature>